<keyword evidence="2" id="KW-1185">Reference proteome</keyword>
<name>A0A822Y1F6_NELNU</name>
<dbReference type="EMBL" id="DUZY01000001">
    <property type="protein sequence ID" value="DAD25086.1"/>
    <property type="molecule type" value="Genomic_DNA"/>
</dbReference>
<gene>
    <name evidence="1" type="ORF">HUJ06_026550</name>
</gene>
<dbReference type="Proteomes" id="UP000607653">
    <property type="component" value="Unassembled WGS sequence"/>
</dbReference>
<dbReference type="AlphaFoldDB" id="A0A822Y1F6"/>
<evidence type="ECO:0000313" key="1">
    <source>
        <dbReference type="EMBL" id="DAD25086.1"/>
    </source>
</evidence>
<comment type="caution">
    <text evidence="1">The sequence shown here is derived from an EMBL/GenBank/DDBJ whole genome shotgun (WGS) entry which is preliminary data.</text>
</comment>
<organism evidence="1 2">
    <name type="scientific">Nelumbo nucifera</name>
    <name type="common">Sacred lotus</name>
    <dbReference type="NCBI Taxonomy" id="4432"/>
    <lineage>
        <taxon>Eukaryota</taxon>
        <taxon>Viridiplantae</taxon>
        <taxon>Streptophyta</taxon>
        <taxon>Embryophyta</taxon>
        <taxon>Tracheophyta</taxon>
        <taxon>Spermatophyta</taxon>
        <taxon>Magnoliopsida</taxon>
        <taxon>Proteales</taxon>
        <taxon>Nelumbonaceae</taxon>
        <taxon>Nelumbo</taxon>
    </lineage>
</organism>
<accession>A0A822Y1F6</accession>
<evidence type="ECO:0000313" key="2">
    <source>
        <dbReference type="Proteomes" id="UP000607653"/>
    </source>
</evidence>
<proteinExistence type="predicted"/>
<protein>
    <submittedName>
        <fullName evidence="1">Uncharacterized protein</fullName>
    </submittedName>
</protein>
<reference evidence="1 2" key="1">
    <citation type="journal article" date="2020" name="Mol. Biol. Evol.">
        <title>Distinct Expression and Methylation Patterns for Genes with Different Fates following a Single Whole-Genome Duplication in Flowering Plants.</title>
        <authorList>
            <person name="Shi T."/>
            <person name="Rahmani R.S."/>
            <person name="Gugger P.F."/>
            <person name="Wang M."/>
            <person name="Li H."/>
            <person name="Zhang Y."/>
            <person name="Li Z."/>
            <person name="Wang Q."/>
            <person name="Van de Peer Y."/>
            <person name="Marchal K."/>
            <person name="Chen J."/>
        </authorList>
    </citation>
    <scope>NUCLEOTIDE SEQUENCE [LARGE SCALE GENOMIC DNA]</scope>
    <source>
        <tissue evidence="1">Leaf</tissue>
    </source>
</reference>
<sequence>MQNPVLLWLCVIRQKQRRLIGLMVPKLDQSISSSHRSMANVVLILIDDVQVLAEVDLNARIVVIRAIGSRSVINYMDIHQAIQRQRILQAQISSANQRLFMFQKAILRRKENQLLGYQSLNCSSSYRFLA</sequence>